<dbReference type="GO" id="GO:0008408">
    <property type="term" value="F:3'-5' exonuclease activity"/>
    <property type="evidence" value="ECO:0007669"/>
    <property type="project" value="InterPro"/>
</dbReference>
<keyword evidence="3" id="KW-1185">Reference proteome</keyword>
<dbReference type="InterPro" id="IPR036397">
    <property type="entry name" value="RNaseH_sf"/>
</dbReference>
<dbReference type="AlphaFoldDB" id="A0AAW1PF53"/>
<dbReference type="PANTHER" id="PTHR46628">
    <property type="entry name" value="PIRNA BIOGENESIS PROTEIN EXD1"/>
    <property type="match status" value="1"/>
</dbReference>
<dbReference type="Pfam" id="PF01612">
    <property type="entry name" value="DNA_pol_A_exo1"/>
    <property type="match status" value="1"/>
</dbReference>
<name>A0AAW1PF53_9CHLO</name>
<dbReference type="InterPro" id="IPR002562">
    <property type="entry name" value="3'-5'_exonuclease_dom"/>
</dbReference>
<comment type="caution">
    <text evidence="2">The sequence shown here is derived from an EMBL/GenBank/DDBJ whole genome shotgun (WGS) entry which is preliminary data.</text>
</comment>
<dbReference type="Proteomes" id="UP001489004">
    <property type="component" value="Unassembled WGS sequence"/>
</dbReference>
<dbReference type="GO" id="GO:0003676">
    <property type="term" value="F:nucleic acid binding"/>
    <property type="evidence" value="ECO:0007669"/>
    <property type="project" value="InterPro"/>
</dbReference>
<feature type="domain" description="3'-5' exonuclease" evidence="1">
    <location>
        <begin position="28"/>
        <end position="128"/>
    </location>
</feature>
<organism evidence="2 3">
    <name type="scientific">[Myrmecia] bisecta</name>
    <dbReference type="NCBI Taxonomy" id="41462"/>
    <lineage>
        <taxon>Eukaryota</taxon>
        <taxon>Viridiplantae</taxon>
        <taxon>Chlorophyta</taxon>
        <taxon>core chlorophytes</taxon>
        <taxon>Trebouxiophyceae</taxon>
        <taxon>Trebouxiales</taxon>
        <taxon>Trebouxiaceae</taxon>
        <taxon>Myrmecia</taxon>
    </lineage>
</organism>
<protein>
    <recommendedName>
        <fullName evidence="1">3'-5' exonuclease domain-containing protein</fullName>
    </recommendedName>
</protein>
<sequence length="154" mass="17191">MDPRSIESLLGRFSSFDLAPDRTEAILVDSFEKVKEAILLIKDSALLAVDCEGVNLGRHGKLCLVQVATRDQVWLFDVSTLGKTAFASVDSKQHSLKSILQSPTVRKVIYDVRQDSDALYHQYEVAVASTSRVQEYLRYPTPPQGRHRAIAPAF</sequence>
<dbReference type="GO" id="GO:1990923">
    <property type="term" value="C:PET complex"/>
    <property type="evidence" value="ECO:0007669"/>
    <property type="project" value="TreeGrafter"/>
</dbReference>
<dbReference type="PANTHER" id="PTHR46628:SF1">
    <property type="entry name" value="PIRNA BIOGENESIS PROTEIN EXD1"/>
    <property type="match status" value="1"/>
</dbReference>
<proteinExistence type="predicted"/>
<evidence type="ECO:0000313" key="3">
    <source>
        <dbReference type="Proteomes" id="UP001489004"/>
    </source>
</evidence>
<dbReference type="SUPFAM" id="SSF53098">
    <property type="entry name" value="Ribonuclease H-like"/>
    <property type="match status" value="1"/>
</dbReference>
<dbReference type="InterPro" id="IPR052144">
    <property type="entry name" value="piRNA_biogenesis_EXD1"/>
</dbReference>
<dbReference type="EMBL" id="JALJOR010000013">
    <property type="protein sequence ID" value="KAK9806929.1"/>
    <property type="molecule type" value="Genomic_DNA"/>
</dbReference>
<dbReference type="Gene3D" id="3.30.420.10">
    <property type="entry name" value="Ribonuclease H-like superfamily/Ribonuclease H"/>
    <property type="match status" value="1"/>
</dbReference>
<dbReference type="GO" id="GO:0006139">
    <property type="term" value="P:nucleobase-containing compound metabolic process"/>
    <property type="evidence" value="ECO:0007669"/>
    <property type="project" value="InterPro"/>
</dbReference>
<evidence type="ECO:0000259" key="1">
    <source>
        <dbReference type="Pfam" id="PF01612"/>
    </source>
</evidence>
<evidence type="ECO:0000313" key="2">
    <source>
        <dbReference type="EMBL" id="KAK9806929.1"/>
    </source>
</evidence>
<dbReference type="InterPro" id="IPR012337">
    <property type="entry name" value="RNaseH-like_sf"/>
</dbReference>
<gene>
    <name evidence="2" type="ORF">WJX72_007854</name>
</gene>
<reference evidence="2 3" key="1">
    <citation type="journal article" date="2024" name="Nat. Commun.">
        <title>Phylogenomics reveals the evolutionary origins of lichenization in chlorophyte algae.</title>
        <authorList>
            <person name="Puginier C."/>
            <person name="Libourel C."/>
            <person name="Otte J."/>
            <person name="Skaloud P."/>
            <person name="Haon M."/>
            <person name="Grisel S."/>
            <person name="Petersen M."/>
            <person name="Berrin J.G."/>
            <person name="Delaux P.M."/>
            <person name="Dal Grande F."/>
            <person name="Keller J."/>
        </authorList>
    </citation>
    <scope>NUCLEOTIDE SEQUENCE [LARGE SCALE GENOMIC DNA]</scope>
    <source>
        <strain evidence="2 3">SAG 2043</strain>
    </source>
</reference>
<accession>A0AAW1PF53</accession>